<comment type="caution">
    <text evidence="1">The sequence shown here is derived from an EMBL/GenBank/DDBJ whole genome shotgun (WGS) entry which is preliminary data.</text>
</comment>
<organism evidence="1 2">
    <name type="scientific">Candidatus Dojkabacteria bacterium</name>
    <dbReference type="NCBI Taxonomy" id="2099670"/>
    <lineage>
        <taxon>Bacteria</taxon>
        <taxon>Candidatus Dojkabacteria</taxon>
    </lineage>
</organism>
<dbReference type="AlphaFoldDB" id="A0A5C7J8E8"/>
<evidence type="ECO:0000313" key="2">
    <source>
        <dbReference type="Proteomes" id="UP000321026"/>
    </source>
</evidence>
<reference evidence="1 2" key="1">
    <citation type="submission" date="2018-09" db="EMBL/GenBank/DDBJ databases">
        <title>Metagenome Assembled Genomes from an Advanced Water Purification Facility.</title>
        <authorList>
            <person name="Stamps B.W."/>
            <person name="Spear J.R."/>
        </authorList>
    </citation>
    <scope>NUCLEOTIDE SEQUENCE [LARGE SCALE GENOMIC DNA]</scope>
    <source>
        <strain evidence="1">Bin_63_2</strain>
    </source>
</reference>
<sequence>MLIELTITGIVSFLLGMLLADTLATQKTNDRLRKRGYVIEVKTNYYSDTQYRFVYTYFDKHLNAKTYYGPYFDTRINAIANADAHYYAKILNGGES</sequence>
<dbReference type="Proteomes" id="UP000321026">
    <property type="component" value="Unassembled WGS sequence"/>
</dbReference>
<accession>A0A5C7J8E8</accession>
<protein>
    <submittedName>
        <fullName evidence="1">Uncharacterized protein</fullName>
    </submittedName>
</protein>
<evidence type="ECO:0000313" key="1">
    <source>
        <dbReference type="EMBL" id="TXG77825.1"/>
    </source>
</evidence>
<gene>
    <name evidence="1" type="ORF">E6Q11_02140</name>
</gene>
<dbReference type="EMBL" id="SSDS01000036">
    <property type="protein sequence ID" value="TXG77825.1"/>
    <property type="molecule type" value="Genomic_DNA"/>
</dbReference>
<proteinExistence type="predicted"/>
<name>A0A5C7J8E8_9BACT</name>